<evidence type="ECO:0000313" key="1">
    <source>
        <dbReference type="EMBL" id="SNR89538.1"/>
    </source>
</evidence>
<proteinExistence type="predicted"/>
<dbReference type="KEGG" id="pje:CRM71_03910"/>
<organism evidence="1 2">
    <name type="scientific">Prevotella jejuni</name>
    <dbReference type="NCBI Taxonomy" id="1177574"/>
    <lineage>
        <taxon>Bacteria</taxon>
        <taxon>Pseudomonadati</taxon>
        <taxon>Bacteroidota</taxon>
        <taxon>Bacteroidia</taxon>
        <taxon>Bacteroidales</taxon>
        <taxon>Prevotellaceae</taxon>
        <taxon>Prevotella</taxon>
    </lineage>
</organism>
<reference evidence="1 2" key="1">
    <citation type="submission" date="2017-06" db="EMBL/GenBank/DDBJ databases">
        <authorList>
            <person name="Varghese N."/>
            <person name="Submissions S."/>
        </authorList>
    </citation>
    <scope>NUCLEOTIDE SEQUENCE [LARGE SCALE GENOMIC DNA]</scope>
    <source>
        <strain evidence="1 2">DSM 26989</strain>
    </source>
</reference>
<accession>A0A2K9HFW9</accession>
<sequence>MSIKIRPIKCPNCGSEKHDQLNEKLYRCKNCGTEYFLDDDDITIHVKHDFNYDGFTQPKREPKNSFSNTKRNFVVIGIVFLFLYGAMFLWDGNNKGKNRLFSSDLFSNDSISVVDQYNIILPMMHKGRVCFFYITERNIDYKIDDDKTLADGYYYGFVDAQTGKVLADKLLISDDESKRVDMTSINGLKIWHLYQADKWLCLIPKQFIYEINPQTLTMNNISKTIFANKKAMSSGILSVDFIYRTSDFFDFSLEGDEGLKISNNLAEVYYYFPATDHLYTEEAYNYAKELPSSELKGEMRDSVLYILESKKSNASSSKESQNKLTRIQFTYHLGNPKYLSNPSNKKYDFVAKDIQVVGRQEISDWFTGFDANIILQDSTYILIWYKTNISENTPAVLQLRNTNGKILWTRSLEHPIRLYAAIRDNRKIWFSASKKTPEHYDENYIISFTLKEGKLKYEYKFDRNHKVKKH</sequence>
<dbReference type="EMBL" id="FZNZ01000017">
    <property type="protein sequence ID" value="SNR89538.1"/>
    <property type="molecule type" value="Genomic_DNA"/>
</dbReference>
<keyword evidence="2" id="KW-1185">Reference proteome</keyword>
<evidence type="ECO:0000313" key="2">
    <source>
        <dbReference type="Proteomes" id="UP000198427"/>
    </source>
</evidence>
<dbReference type="GeneID" id="94028574"/>
<dbReference type="OrthoDB" id="7063564at2"/>
<name>A0A2K9HFW9_9BACT</name>
<dbReference type="RefSeq" id="WP_089366430.1">
    <property type="nucleotide sequence ID" value="NZ_CP023863.1"/>
</dbReference>
<comment type="caution">
    <text evidence="1">The sequence shown here is derived from an EMBL/GenBank/DDBJ whole genome shotgun (WGS) entry which is preliminary data.</text>
</comment>
<protein>
    <submittedName>
        <fullName evidence="1">Uncharacterized protein</fullName>
    </submittedName>
</protein>
<dbReference type="Proteomes" id="UP000198427">
    <property type="component" value="Unassembled WGS sequence"/>
</dbReference>
<dbReference type="AlphaFoldDB" id="A0A2K9HFW9"/>
<gene>
    <name evidence="1" type="ORF">SAMN06265364_11774</name>
</gene>